<dbReference type="OrthoDB" id="3193844at2759"/>
<dbReference type="Gene3D" id="3.30.710.10">
    <property type="entry name" value="Potassium Channel Kv1.1, Chain A"/>
    <property type="match status" value="1"/>
</dbReference>
<gene>
    <name evidence="1" type="ORF">DFP72DRAFT_53946</name>
</gene>
<name>A0A8H6HFF2_9AGAR</name>
<dbReference type="SUPFAM" id="SSF54695">
    <property type="entry name" value="POZ domain"/>
    <property type="match status" value="1"/>
</dbReference>
<evidence type="ECO:0008006" key="3">
    <source>
        <dbReference type="Google" id="ProtNLM"/>
    </source>
</evidence>
<accession>A0A8H6HFF2</accession>
<sequence length="293" mass="32630">MASTIIDVGTTESTRGTFYFEFVTLKVQDTIHRIPKRILEEWSQIFKDMFGIPQEDGNPEGSSDENPIILPGCTNAEFESLMKVLLTPTSIKPLVLSKDQWIGVLKLSTMWDMVVVRKHAIAMLSPLIEEHTPIEQVVLGKQFKVASWFTQGCASLASAHKTLDLHSVAKALGWEFVARILRIGSSETEPAAIADTVELSHASLKFKCKNCKTPIATSTTTDNKRSEPINLFAHIQQRWETNIRYSCTGRVGCSGVSGMSSILLEQQIIRVQTPNLAASISQAFKEELRDMYL</sequence>
<dbReference type="AlphaFoldDB" id="A0A8H6HFF2"/>
<protein>
    <recommendedName>
        <fullName evidence="3">BTB domain-containing protein</fullName>
    </recommendedName>
</protein>
<dbReference type="InterPro" id="IPR011333">
    <property type="entry name" value="SKP1/BTB/POZ_sf"/>
</dbReference>
<comment type="caution">
    <text evidence="1">The sequence shown here is derived from an EMBL/GenBank/DDBJ whole genome shotgun (WGS) entry which is preliminary data.</text>
</comment>
<dbReference type="Proteomes" id="UP000521943">
    <property type="component" value="Unassembled WGS sequence"/>
</dbReference>
<evidence type="ECO:0000313" key="2">
    <source>
        <dbReference type="Proteomes" id="UP000521943"/>
    </source>
</evidence>
<proteinExistence type="predicted"/>
<organism evidence="1 2">
    <name type="scientific">Ephemerocybe angulata</name>
    <dbReference type="NCBI Taxonomy" id="980116"/>
    <lineage>
        <taxon>Eukaryota</taxon>
        <taxon>Fungi</taxon>
        <taxon>Dikarya</taxon>
        <taxon>Basidiomycota</taxon>
        <taxon>Agaricomycotina</taxon>
        <taxon>Agaricomycetes</taxon>
        <taxon>Agaricomycetidae</taxon>
        <taxon>Agaricales</taxon>
        <taxon>Agaricineae</taxon>
        <taxon>Psathyrellaceae</taxon>
        <taxon>Ephemerocybe</taxon>
    </lineage>
</organism>
<keyword evidence="2" id="KW-1185">Reference proteome</keyword>
<dbReference type="EMBL" id="JACGCI010000109">
    <property type="protein sequence ID" value="KAF6745167.1"/>
    <property type="molecule type" value="Genomic_DNA"/>
</dbReference>
<evidence type="ECO:0000313" key="1">
    <source>
        <dbReference type="EMBL" id="KAF6745167.1"/>
    </source>
</evidence>
<reference evidence="1 2" key="1">
    <citation type="submission" date="2020-07" db="EMBL/GenBank/DDBJ databases">
        <title>Comparative genomics of pyrophilous fungi reveals a link between fire events and developmental genes.</title>
        <authorList>
            <consortium name="DOE Joint Genome Institute"/>
            <person name="Steindorff A.S."/>
            <person name="Carver A."/>
            <person name="Calhoun S."/>
            <person name="Stillman K."/>
            <person name="Liu H."/>
            <person name="Lipzen A."/>
            <person name="Pangilinan J."/>
            <person name="Labutti K."/>
            <person name="Bruns T.D."/>
            <person name="Grigoriev I.V."/>
        </authorList>
    </citation>
    <scope>NUCLEOTIDE SEQUENCE [LARGE SCALE GENOMIC DNA]</scope>
    <source>
        <strain evidence="1 2">CBS 144469</strain>
    </source>
</reference>